<protein>
    <recommendedName>
        <fullName evidence="2">HAF repeat-containing protein</fullName>
    </recommendedName>
</protein>
<evidence type="ECO:0008006" key="2">
    <source>
        <dbReference type="Google" id="ProtNLM"/>
    </source>
</evidence>
<accession>X0YC75</accession>
<name>X0YC75_9ZZZZ</name>
<organism evidence="1">
    <name type="scientific">marine sediment metagenome</name>
    <dbReference type="NCBI Taxonomy" id="412755"/>
    <lineage>
        <taxon>unclassified sequences</taxon>
        <taxon>metagenomes</taxon>
        <taxon>ecological metagenomes</taxon>
    </lineage>
</organism>
<proteinExistence type="predicted"/>
<feature type="non-terminal residue" evidence="1">
    <location>
        <position position="1"/>
    </location>
</feature>
<dbReference type="InterPro" id="IPR014262">
    <property type="entry name" value="HAF_rpt"/>
</dbReference>
<comment type="caution">
    <text evidence="1">The sequence shown here is derived from an EMBL/GenBank/DDBJ whole genome shotgun (WGS) entry which is preliminary data.</text>
</comment>
<dbReference type="InterPro" id="IPR022562">
    <property type="entry name" value="DUF3466"/>
</dbReference>
<dbReference type="Pfam" id="PF11949">
    <property type="entry name" value="DUF3466"/>
    <property type="match status" value="1"/>
</dbReference>
<dbReference type="EMBL" id="BARS01051536">
    <property type="protein sequence ID" value="GAG46338.1"/>
    <property type="molecule type" value="Genomic_DNA"/>
</dbReference>
<sequence>DLGALGGSDCISYGADINNLGQVVGRSYIEPNQWDPPHAFIWASGTMTDLGTLPGDDCSVANAINNNGVIVGVSSHQNGDVSVKQGFFWNPSSGMAGAEPLTADCNTEIVDINDEDAAAGYSEDEYGNQHAVFWDDGTPVDLGSLGGSRSIARAINNSEIIVGSSETDERGPVHAFIWKDSVMDDLNDLIPSDSGWELLDAYDINENGQIIGYGTHNGYTRAFLLTPI</sequence>
<evidence type="ECO:0000313" key="1">
    <source>
        <dbReference type="EMBL" id="GAG46338.1"/>
    </source>
</evidence>
<gene>
    <name evidence="1" type="ORF">S01H1_76745</name>
</gene>
<dbReference type="NCBIfam" id="TIGR02913">
    <property type="entry name" value="HAF_rpt"/>
    <property type="match status" value="4"/>
</dbReference>
<dbReference type="AlphaFoldDB" id="X0YC75"/>
<reference evidence="1" key="1">
    <citation type="journal article" date="2014" name="Front. Microbiol.">
        <title>High frequency of phylogenetically diverse reductive dehalogenase-homologous genes in deep subseafloor sedimentary metagenomes.</title>
        <authorList>
            <person name="Kawai M."/>
            <person name="Futagami T."/>
            <person name="Toyoda A."/>
            <person name="Takaki Y."/>
            <person name="Nishi S."/>
            <person name="Hori S."/>
            <person name="Arai W."/>
            <person name="Tsubouchi T."/>
            <person name="Morono Y."/>
            <person name="Uchiyama I."/>
            <person name="Ito T."/>
            <person name="Fujiyama A."/>
            <person name="Inagaki F."/>
            <person name="Takami H."/>
        </authorList>
    </citation>
    <scope>NUCLEOTIDE SEQUENCE</scope>
    <source>
        <strain evidence="1">Expedition CK06-06</strain>
    </source>
</reference>